<organism evidence="2 3">
    <name type="scientific">Anser brachyrhynchus</name>
    <name type="common">Pink-footed goose</name>
    <dbReference type="NCBI Taxonomy" id="132585"/>
    <lineage>
        <taxon>Eukaryota</taxon>
        <taxon>Metazoa</taxon>
        <taxon>Chordata</taxon>
        <taxon>Craniata</taxon>
        <taxon>Vertebrata</taxon>
        <taxon>Euteleostomi</taxon>
        <taxon>Archelosauria</taxon>
        <taxon>Archosauria</taxon>
        <taxon>Dinosauria</taxon>
        <taxon>Saurischia</taxon>
        <taxon>Theropoda</taxon>
        <taxon>Coelurosauria</taxon>
        <taxon>Aves</taxon>
        <taxon>Neognathae</taxon>
        <taxon>Galloanserae</taxon>
        <taxon>Anseriformes</taxon>
        <taxon>Anatidae</taxon>
        <taxon>Anserinae</taxon>
        <taxon>Anser</taxon>
    </lineage>
</organism>
<reference evidence="2" key="2">
    <citation type="submission" date="2025-09" db="UniProtKB">
        <authorList>
            <consortium name="Ensembl"/>
        </authorList>
    </citation>
    <scope>IDENTIFICATION</scope>
</reference>
<sequence>MKGYPTSSWGHPSHLTSMVVTQVPQAGNHTTGVEDPIHPQTALEVLQQQLKSVQTLRQQTLEHINMVQYKISEILNKNIFEMKTTVCTSDKILMTCTASDASLPMENPKAPSSKRKVHHDQQPCSEEHVEAHSNPVNVVSDIKSSHRISLQNTATEKVEQSEDLLGNKRLPAMKNEYKCGHLVSGTDLETERLNAAQEKVIWSKSKLPVPSPKYGKEFHKTDDTNYTTKLLKQEFWKSVSTDSDSLAQNTEKSVFLHREKLNNLKEVAETVTSLNESHITLAPLKENHLHFIKEFYRNSESANVWGSSPTTVCNEKAESENQNVHKEFKSEGDRFQVNSFSKMVKDKLLMLDHKKQLEKEQLTVLNQTPPRLGNQKLSEITVTSEYDGKTEASQKSLKNSEHLQKRVHDLQNENLALKNKVKPLAVTIQSLKEKISNCDIQIKHLAKEKKSMLKQLVKSQEDNKECIKEVKNLLRKCKELQKQKIILEEEKSQLHHGNQQTMQALHDFQIRNKKLEEKMTTAICEKGKLSAMLECLQKECSMVHKTNKKLEIKISQLTEEKSSLEQELEGNQNEIQQMKEKETAMKSERETHLQLMQTLADKKLNLETSLQECSNAKQMLLKDFKKVQSDKDYIEKKLMTELRNAKADTDLLKSNVTTANRECKKLSTVITNITEENQLLKKNYRNIDKMFSNMKMTLEN</sequence>
<reference evidence="2" key="1">
    <citation type="submission" date="2025-08" db="UniProtKB">
        <authorList>
            <consortium name="Ensembl"/>
        </authorList>
    </citation>
    <scope>IDENTIFICATION</scope>
</reference>
<feature type="coiled-coil region" evidence="1">
    <location>
        <begin position="547"/>
        <end position="591"/>
    </location>
</feature>
<name>A0A8B9CR00_9AVES</name>
<evidence type="ECO:0000256" key="1">
    <source>
        <dbReference type="SAM" id="Coils"/>
    </source>
</evidence>
<dbReference type="Ensembl" id="ENSABRT00000033776.1">
    <property type="protein sequence ID" value="ENSABRP00000024062.1"/>
    <property type="gene ID" value="ENSABRG00000020218.1"/>
</dbReference>
<evidence type="ECO:0000313" key="2">
    <source>
        <dbReference type="Ensembl" id="ENSABRP00000024062.1"/>
    </source>
</evidence>
<protein>
    <recommendedName>
        <fullName evidence="4">Coiled-coil domain containing 110</fullName>
    </recommendedName>
</protein>
<evidence type="ECO:0000313" key="3">
    <source>
        <dbReference type="Proteomes" id="UP000694426"/>
    </source>
</evidence>
<accession>A0A8B9CR00</accession>
<proteinExistence type="predicted"/>
<dbReference type="GeneTree" id="ENSGT00950000183866"/>
<evidence type="ECO:0008006" key="4">
    <source>
        <dbReference type="Google" id="ProtNLM"/>
    </source>
</evidence>
<keyword evidence="1" id="KW-0175">Coiled coil</keyword>
<dbReference type="AlphaFoldDB" id="A0A8B9CR00"/>
<keyword evidence="3" id="KW-1185">Reference proteome</keyword>
<dbReference type="Proteomes" id="UP000694426">
    <property type="component" value="Unplaced"/>
</dbReference>
<feature type="coiled-coil region" evidence="1">
    <location>
        <begin position="393"/>
        <end position="518"/>
    </location>
</feature>